<dbReference type="EMBL" id="JAECVW010000001">
    <property type="protein sequence ID" value="MBH8594313.1"/>
    <property type="molecule type" value="Genomic_DNA"/>
</dbReference>
<evidence type="ECO:0000313" key="2">
    <source>
        <dbReference type="EMBL" id="MBH8594313.1"/>
    </source>
</evidence>
<keyword evidence="1" id="KW-0812">Transmembrane</keyword>
<feature type="transmembrane region" description="Helical" evidence="1">
    <location>
        <begin position="25"/>
        <end position="43"/>
    </location>
</feature>
<dbReference type="RefSeq" id="WP_181730748.1">
    <property type="nucleotide sequence ID" value="NZ_JACEIR010000001.1"/>
</dbReference>
<sequence length="510" mass="56079">MKGGESVTESEERHALSVTGDMGTYIHRFLVILFIACVGFGIWGSGVVHADGSFDVPEVNDQFNNYGNNPAPTKEQPITTQPVNEEKGILDRITEPISDAWDWTVDKVSSAWEWTKETASNVWDWFVGILSKITEVVVDALSAVWDWILEHKAITIAILSIIGVIVAVVGFVFEVGLALLIGAGILLGEIIGGLSAWLSGNEWMSDEMLRDIIIGGIAGGISTLFGWLAGASVSGTSLVSWIGSKIPWLGRSFPAIFGSGVGAGVDQSITDLLKTGKIDPKKTMIVTGLGFLITFGGGYIGSHFDDIVTKINNLSLSPVTQIFENGTASAPKTIGDTQFGQWLQKFAATTDSKATGKVTKNDLVPGSPEHKAQRWKEYQARGGKYTYEQWSKVYEGNMGKANKSHQMVDEYRKKLDWEGITQVSIETPYGRRILDIANEELKKAIEHKTSTKKEGVAYFSRSERIREEIAKDTYLVQKGWDITWVFERADASEPLIKELEKNGIKVKFEE</sequence>
<name>A0A8I1DBF4_THEIN</name>
<proteinExistence type="predicted"/>
<evidence type="ECO:0000313" key="3">
    <source>
        <dbReference type="Proteomes" id="UP000633619"/>
    </source>
</evidence>
<accession>A0A8I1DBF4</accession>
<protein>
    <recommendedName>
        <fullName evidence="4">Tox-REase-5 domain-containing protein</fullName>
    </recommendedName>
</protein>
<dbReference type="Proteomes" id="UP000633619">
    <property type="component" value="Unassembled WGS sequence"/>
</dbReference>
<dbReference type="AlphaFoldDB" id="A0A8I1DBF4"/>
<feature type="transmembrane region" description="Helical" evidence="1">
    <location>
        <begin position="285"/>
        <end position="304"/>
    </location>
</feature>
<feature type="transmembrane region" description="Helical" evidence="1">
    <location>
        <begin position="153"/>
        <end position="173"/>
    </location>
</feature>
<keyword evidence="1" id="KW-1133">Transmembrane helix</keyword>
<feature type="transmembrane region" description="Helical" evidence="1">
    <location>
        <begin position="179"/>
        <end position="200"/>
    </location>
</feature>
<evidence type="ECO:0000256" key="1">
    <source>
        <dbReference type="SAM" id="Phobius"/>
    </source>
</evidence>
<evidence type="ECO:0008006" key="4">
    <source>
        <dbReference type="Google" id="ProtNLM"/>
    </source>
</evidence>
<organism evidence="2 3">
    <name type="scientific">Thermoactinomyces intermedius</name>
    <dbReference type="NCBI Taxonomy" id="2024"/>
    <lineage>
        <taxon>Bacteria</taxon>
        <taxon>Bacillati</taxon>
        <taxon>Bacillota</taxon>
        <taxon>Bacilli</taxon>
        <taxon>Bacillales</taxon>
        <taxon>Thermoactinomycetaceae</taxon>
        <taxon>Thermoactinomyces</taxon>
    </lineage>
</organism>
<keyword evidence="1" id="KW-0472">Membrane</keyword>
<feature type="transmembrane region" description="Helical" evidence="1">
    <location>
        <begin position="253"/>
        <end position="273"/>
    </location>
</feature>
<gene>
    <name evidence="2" type="ORF">I8U20_03110</name>
</gene>
<feature type="transmembrane region" description="Helical" evidence="1">
    <location>
        <begin position="212"/>
        <end position="233"/>
    </location>
</feature>
<comment type="caution">
    <text evidence="2">The sequence shown here is derived from an EMBL/GenBank/DDBJ whole genome shotgun (WGS) entry which is preliminary data.</text>
</comment>
<keyword evidence="3" id="KW-1185">Reference proteome</keyword>
<reference evidence="2 3" key="1">
    <citation type="submission" date="2020-12" db="EMBL/GenBank/DDBJ databases">
        <title>WGS of Thermoactinomyces spp.</title>
        <authorList>
            <person name="Cheng K."/>
        </authorList>
    </citation>
    <scope>NUCLEOTIDE SEQUENCE [LARGE SCALE GENOMIC DNA]</scope>
    <source>
        <strain evidence="3">CICC 10671\DSM 43846</strain>
    </source>
</reference>